<dbReference type="Proteomes" id="UP000756132">
    <property type="component" value="Chromosome 8"/>
</dbReference>
<dbReference type="GeneID" id="71990753"/>
<organism evidence="2 3">
    <name type="scientific">Passalora fulva</name>
    <name type="common">Tomato leaf mold</name>
    <name type="synonym">Cladosporium fulvum</name>
    <dbReference type="NCBI Taxonomy" id="5499"/>
    <lineage>
        <taxon>Eukaryota</taxon>
        <taxon>Fungi</taxon>
        <taxon>Dikarya</taxon>
        <taxon>Ascomycota</taxon>
        <taxon>Pezizomycotina</taxon>
        <taxon>Dothideomycetes</taxon>
        <taxon>Dothideomycetidae</taxon>
        <taxon>Mycosphaerellales</taxon>
        <taxon>Mycosphaerellaceae</taxon>
        <taxon>Fulvia</taxon>
    </lineage>
</organism>
<gene>
    <name evidence="2" type="ORF">CLAFUR5_10875</name>
</gene>
<evidence type="ECO:0000313" key="3">
    <source>
        <dbReference type="Proteomes" id="UP000756132"/>
    </source>
</evidence>
<feature type="compositionally biased region" description="Polar residues" evidence="1">
    <location>
        <begin position="16"/>
        <end position="25"/>
    </location>
</feature>
<keyword evidence="3" id="KW-1185">Reference proteome</keyword>
<protein>
    <submittedName>
        <fullName evidence="2">Uncharacterized protein</fullName>
    </submittedName>
</protein>
<evidence type="ECO:0000313" key="2">
    <source>
        <dbReference type="EMBL" id="UJO20610.1"/>
    </source>
</evidence>
<name>A0A9Q8PDT4_PASFU</name>
<dbReference type="RefSeq" id="XP_047764976.1">
    <property type="nucleotide sequence ID" value="XM_047910023.1"/>
</dbReference>
<feature type="compositionally biased region" description="Polar residues" evidence="1">
    <location>
        <begin position="36"/>
        <end position="46"/>
    </location>
</feature>
<accession>A0A9Q8PDT4</accession>
<feature type="region of interest" description="Disordered" evidence="1">
    <location>
        <begin position="1"/>
        <end position="48"/>
    </location>
</feature>
<reference evidence="2" key="2">
    <citation type="journal article" date="2022" name="Microb. Genom.">
        <title>A chromosome-scale genome assembly of the tomato pathogen Cladosporium fulvum reveals a compartmentalized genome architecture and the presence of a dispensable chromosome.</title>
        <authorList>
            <person name="Zaccaron A.Z."/>
            <person name="Chen L.H."/>
            <person name="Samaras A."/>
            <person name="Stergiopoulos I."/>
        </authorList>
    </citation>
    <scope>NUCLEOTIDE SEQUENCE</scope>
    <source>
        <strain evidence="2">Race5_Kim</strain>
    </source>
</reference>
<dbReference type="AlphaFoldDB" id="A0A9Q8PDT4"/>
<reference evidence="2" key="1">
    <citation type="submission" date="2021-12" db="EMBL/GenBank/DDBJ databases">
        <authorList>
            <person name="Zaccaron A."/>
            <person name="Stergiopoulos I."/>
        </authorList>
    </citation>
    <scope>NUCLEOTIDE SEQUENCE</scope>
    <source>
        <strain evidence="2">Race5_Kim</strain>
    </source>
</reference>
<proteinExistence type="predicted"/>
<dbReference type="KEGG" id="ffu:CLAFUR5_10875"/>
<dbReference type="EMBL" id="CP090170">
    <property type="protein sequence ID" value="UJO20610.1"/>
    <property type="molecule type" value="Genomic_DNA"/>
</dbReference>
<sequence length="293" mass="32171">MSVYKSAPGSHATKHGANNMSSPNSGYDHDHRSTSRRGSIQTTSLDLSEDDDALWTRRPLLRIPTEDAEAFVQRRYLDSSQRYDDVENDGFQATNASRHTVHVPEPAEGDTEGNRAIDSLQDAHIMDVFNAYEQQGLGRVVYCMWCGVGDGVAHKVDCRYLHHLFTQRGFLRSNKDTEAPTLPTLLLEEGPPFPDILNPNVAIDPHNLLISHSPNTGQLDKDGDQDGAGAASIDGEEFDGLYDVAATAILSQLDSYQPPQLPSMRGGVAHMLPPIVGFSATAGPTREPHHHRR</sequence>
<evidence type="ECO:0000256" key="1">
    <source>
        <dbReference type="SAM" id="MobiDB-lite"/>
    </source>
</evidence>